<dbReference type="GO" id="GO:0008009">
    <property type="term" value="F:chemokine activity"/>
    <property type="evidence" value="ECO:0007669"/>
    <property type="project" value="InterPro"/>
</dbReference>
<dbReference type="InterPro" id="IPR001811">
    <property type="entry name" value="Chemokine_IL8-like_dom"/>
</dbReference>
<keyword evidence="2" id="KW-0202">Cytokine</keyword>
<dbReference type="Pfam" id="PF00048">
    <property type="entry name" value="IL8"/>
    <property type="match status" value="1"/>
</dbReference>
<name>A0A9D2YR43_NOTFU</name>
<keyword evidence="3" id="KW-0964">Secreted</keyword>
<feature type="domain" description="Chemokine interleukin-8-like" evidence="5">
    <location>
        <begin position="80"/>
        <end position="138"/>
    </location>
</feature>
<evidence type="ECO:0000256" key="4">
    <source>
        <dbReference type="ARBA" id="ARBA00022729"/>
    </source>
</evidence>
<accession>A0A9D2YR43</accession>
<dbReference type="SUPFAM" id="SSF54117">
    <property type="entry name" value="Interleukin 8-like chemokines"/>
    <property type="match status" value="1"/>
</dbReference>
<keyword evidence="4" id="KW-0732">Signal</keyword>
<dbReference type="SMART" id="SM00199">
    <property type="entry name" value="SCY"/>
    <property type="match status" value="1"/>
</dbReference>
<gene>
    <name evidence="6" type="ORF">G4P62_013149</name>
</gene>
<dbReference type="PANTHER" id="PTHR12015">
    <property type="entry name" value="SMALL INDUCIBLE CYTOKINE A"/>
    <property type="match status" value="1"/>
</dbReference>
<evidence type="ECO:0000313" key="6">
    <source>
        <dbReference type="EMBL" id="KAF7225141.1"/>
    </source>
</evidence>
<reference evidence="6" key="1">
    <citation type="submission" date="2020-03" db="EMBL/GenBank/DDBJ databases">
        <title>Intra-Species Differences in Population Size shape Life History and Genome Evolution.</title>
        <authorList>
            <person name="Willemsen D."/>
            <person name="Cui R."/>
            <person name="Valenzano D.R."/>
        </authorList>
    </citation>
    <scope>NUCLEOTIDE SEQUENCE</scope>
    <source>
        <strain evidence="6">GRZ</strain>
        <tissue evidence="6">Whole</tissue>
    </source>
</reference>
<dbReference type="KEGG" id="nfu:107389262"/>
<dbReference type="AlphaFoldDB" id="A0A9D2YR43"/>
<comment type="subcellular location">
    <subcellularLocation>
        <location evidence="1">Secreted</location>
    </subcellularLocation>
</comment>
<dbReference type="PANTHER" id="PTHR12015:SF183">
    <property type="entry name" value="C-C MOTIF CHEMOKINE 3"/>
    <property type="match status" value="1"/>
</dbReference>
<evidence type="ECO:0000256" key="2">
    <source>
        <dbReference type="ARBA" id="ARBA00022514"/>
    </source>
</evidence>
<dbReference type="InterPro" id="IPR039809">
    <property type="entry name" value="Chemokine_b/g/d"/>
</dbReference>
<dbReference type="EMBL" id="JAAVVJ010000004">
    <property type="protein sequence ID" value="KAF7225141.1"/>
    <property type="molecule type" value="Genomic_DNA"/>
</dbReference>
<dbReference type="GO" id="GO:0006955">
    <property type="term" value="P:immune response"/>
    <property type="evidence" value="ECO:0007669"/>
    <property type="project" value="InterPro"/>
</dbReference>
<dbReference type="InterPro" id="IPR036048">
    <property type="entry name" value="Interleukin_8-like_sf"/>
</dbReference>
<evidence type="ECO:0000256" key="1">
    <source>
        <dbReference type="ARBA" id="ARBA00004613"/>
    </source>
</evidence>
<evidence type="ECO:0000313" key="7">
    <source>
        <dbReference type="Proteomes" id="UP000822369"/>
    </source>
</evidence>
<proteinExistence type="predicted"/>
<sequence length="148" mass="16649">MLGFILGGKSDITEFQFHSGQDLNRSRGSDTNRAKREEEAATHLSIKGIMKTLCLTLGLLLIVFYSCNAMLDAVGISTFPGNCCFHFRGMELPDKRVTYITKTHISCPKKGFIIHTVTGRQICFNQSSVWAQRIYTQIHNSDGSGWWK</sequence>
<evidence type="ECO:0000256" key="3">
    <source>
        <dbReference type="ARBA" id="ARBA00022525"/>
    </source>
</evidence>
<dbReference type="GO" id="GO:0005615">
    <property type="term" value="C:extracellular space"/>
    <property type="evidence" value="ECO:0007669"/>
    <property type="project" value="UniProtKB-KW"/>
</dbReference>
<protein>
    <submittedName>
        <fullName evidence="6">C-C motif chemokine 3-like 1</fullName>
    </submittedName>
</protein>
<dbReference type="Proteomes" id="UP000822369">
    <property type="component" value="Chromosome 4"/>
</dbReference>
<organism evidence="6 7">
    <name type="scientific">Nothobranchius furzeri</name>
    <name type="common">Turquoise killifish</name>
    <dbReference type="NCBI Taxonomy" id="105023"/>
    <lineage>
        <taxon>Eukaryota</taxon>
        <taxon>Metazoa</taxon>
        <taxon>Chordata</taxon>
        <taxon>Craniata</taxon>
        <taxon>Vertebrata</taxon>
        <taxon>Euteleostomi</taxon>
        <taxon>Actinopterygii</taxon>
        <taxon>Neopterygii</taxon>
        <taxon>Teleostei</taxon>
        <taxon>Neoteleostei</taxon>
        <taxon>Acanthomorphata</taxon>
        <taxon>Ovalentaria</taxon>
        <taxon>Atherinomorphae</taxon>
        <taxon>Cyprinodontiformes</taxon>
        <taxon>Nothobranchiidae</taxon>
        <taxon>Nothobranchius</taxon>
    </lineage>
</organism>
<evidence type="ECO:0000259" key="5">
    <source>
        <dbReference type="SMART" id="SM00199"/>
    </source>
</evidence>
<comment type="caution">
    <text evidence="6">The sequence shown here is derived from an EMBL/GenBank/DDBJ whole genome shotgun (WGS) entry which is preliminary data.</text>
</comment>
<dbReference type="OrthoDB" id="9447832at2759"/>
<dbReference type="Gene3D" id="2.40.50.40">
    <property type="match status" value="1"/>
</dbReference>